<dbReference type="EMBL" id="VULQ01000002">
    <property type="protein sequence ID" value="MSS77369.1"/>
    <property type="molecule type" value="Genomic_DNA"/>
</dbReference>
<reference evidence="3 4" key="1">
    <citation type="submission" date="2019-08" db="EMBL/GenBank/DDBJ databases">
        <title>In-depth cultivation of the pig gut microbiome towards novel bacterial diversity and tailored functional studies.</title>
        <authorList>
            <person name="Wylensek D."/>
            <person name="Hitch T.C.A."/>
            <person name="Clavel T."/>
        </authorList>
    </citation>
    <scope>NUCLEOTIDE SEQUENCE [LARGE SCALE GENOMIC DNA]</scope>
    <source>
        <strain evidence="3 4">WCA-380-WT-2B</strain>
    </source>
</reference>
<gene>
    <name evidence="3" type="ORF">FYJ26_02875</name>
</gene>
<keyword evidence="2" id="KW-0472">Membrane</keyword>
<accession>A0A6N7VUJ3</accession>
<dbReference type="RefSeq" id="WP_154539428.1">
    <property type="nucleotide sequence ID" value="NZ_VULQ01000002.1"/>
</dbReference>
<keyword evidence="4" id="KW-1185">Reference proteome</keyword>
<organism evidence="3 4">
    <name type="scientific">Anaerococcus porci</name>
    <dbReference type="NCBI Taxonomy" id="2652269"/>
    <lineage>
        <taxon>Bacteria</taxon>
        <taxon>Bacillati</taxon>
        <taxon>Bacillota</taxon>
        <taxon>Tissierellia</taxon>
        <taxon>Tissierellales</taxon>
        <taxon>Peptoniphilaceae</taxon>
        <taxon>Anaerococcus</taxon>
    </lineage>
</organism>
<feature type="transmembrane region" description="Helical" evidence="2">
    <location>
        <begin position="20"/>
        <end position="40"/>
    </location>
</feature>
<keyword evidence="2" id="KW-0812">Transmembrane</keyword>
<evidence type="ECO:0000313" key="4">
    <source>
        <dbReference type="Proteomes" id="UP000441925"/>
    </source>
</evidence>
<comment type="caution">
    <text evidence="3">The sequence shown here is derived from an EMBL/GenBank/DDBJ whole genome shotgun (WGS) entry which is preliminary data.</text>
</comment>
<sequence length="170" mass="19743">MSTPTPTEVNTIITDNGALQAIAVFVIAILVFYFVGKILMERQKIKQEQKMKDEDRAFERKQREEDRKEQRKRDEREEKTREENTKALQDLIKEVTKAVENSNASVLALGDKLSVHESNANCSFKEVNETIKELKDMLNIAINVQDDLAKKEMIEELDKKIDKLFDELKK</sequence>
<protein>
    <submittedName>
        <fullName evidence="3">Uncharacterized protein</fullName>
    </submittedName>
</protein>
<dbReference type="AlphaFoldDB" id="A0A6N7VUJ3"/>
<name>A0A6N7VUJ3_9FIRM</name>
<dbReference type="Proteomes" id="UP000441925">
    <property type="component" value="Unassembled WGS sequence"/>
</dbReference>
<feature type="region of interest" description="Disordered" evidence="1">
    <location>
        <begin position="49"/>
        <end position="85"/>
    </location>
</feature>
<keyword evidence="2" id="KW-1133">Transmembrane helix</keyword>
<evidence type="ECO:0000313" key="3">
    <source>
        <dbReference type="EMBL" id="MSS77369.1"/>
    </source>
</evidence>
<evidence type="ECO:0000256" key="1">
    <source>
        <dbReference type="SAM" id="MobiDB-lite"/>
    </source>
</evidence>
<proteinExistence type="predicted"/>
<evidence type="ECO:0000256" key="2">
    <source>
        <dbReference type="SAM" id="Phobius"/>
    </source>
</evidence>